<dbReference type="Proteomes" id="UP000031408">
    <property type="component" value="Unassembled WGS sequence"/>
</dbReference>
<evidence type="ECO:0008006" key="3">
    <source>
        <dbReference type="Google" id="ProtNLM"/>
    </source>
</evidence>
<gene>
    <name evidence="1" type="ORF">OI18_17905</name>
</gene>
<evidence type="ECO:0000313" key="1">
    <source>
        <dbReference type="EMBL" id="KIC93352.1"/>
    </source>
</evidence>
<protein>
    <recommendedName>
        <fullName evidence="3">Methyltransferase</fullName>
    </recommendedName>
</protein>
<evidence type="ECO:0000313" key="2">
    <source>
        <dbReference type="Proteomes" id="UP000031408"/>
    </source>
</evidence>
<name>A0A0C1L042_9BACT</name>
<dbReference type="RefSeq" id="WP_039142350.1">
    <property type="nucleotide sequence ID" value="NZ_JSVC01000020.1"/>
</dbReference>
<feature type="non-terminal residue" evidence="1">
    <location>
        <position position="1"/>
    </location>
</feature>
<organism evidence="1 2">
    <name type="scientific">Flavihumibacter solisilvae</name>
    <dbReference type="NCBI Taxonomy" id="1349421"/>
    <lineage>
        <taxon>Bacteria</taxon>
        <taxon>Pseudomonadati</taxon>
        <taxon>Bacteroidota</taxon>
        <taxon>Chitinophagia</taxon>
        <taxon>Chitinophagales</taxon>
        <taxon>Chitinophagaceae</taxon>
        <taxon>Flavihumibacter</taxon>
    </lineage>
</organism>
<comment type="caution">
    <text evidence="1">The sequence shown here is derived from an EMBL/GenBank/DDBJ whole genome shotgun (WGS) entry which is preliminary data.</text>
</comment>
<proteinExistence type="predicted"/>
<keyword evidence="2" id="KW-1185">Reference proteome</keyword>
<dbReference type="STRING" id="1349421.OI18_17905"/>
<accession>A0A0C1L042</accession>
<reference evidence="1 2" key="1">
    <citation type="submission" date="2014-11" db="EMBL/GenBank/DDBJ databases">
        <title>Genome sequence of Flavihumibacter solisilvae 3-3.</title>
        <authorList>
            <person name="Zhou G."/>
            <person name="Li M."/>
            <person name="Wang G."/>
        </authorList>
    </citation>
    <scope>NUCLEOTIDE SEQUENCE [LARGE SCALE GENOMIC DNA]</scope>
    <source>
        <strain evidence="1 2">3-3</strain>
    </source>
</reference>
<dbReference type="AlphaFoldDB" id="A0A0C1L042"/>
<dbReference type="EMBL" id="JSVC01000020">
    <property type="protein sequence ID" value="KIC93352.1"/>
    <property type="molecule type" value="Genomic_DNA"/>
</dbReference>
<sequence length="63" mass="7828">KRIFLEYHGKFDEYYKLEELLQILSRNNFRYYITEANRVYATPFNRGNVTNMYDVQLNIYCFK</sequence>